<reference evidence="3" key="1">
    <citation type="journal article" date="2023" name="Int. J. Mol. Sci.">
        <title>Metagenomics Revealed a New Genus 'Candidatus Thiocaldithrix dubininis' gen. nov., sp. nov. and a New Species 'Candidatus Thiothrix putei' sp. nov. in the Family Thiotrichaceae, Some Members of Which Have Traits of Both Na+- and H+-Motive Energetics.</title>
        <authorList>
            <person name="Ravin N.V."/>
            <person name="Muntyan M.S."/>
            <person name="Smolyakov D.D."/>
            <person name="Rudenko T.S."/>
            <person name="Beletsky A.V."/>
            <person name="Mardanov A.V."/>
            <person name="Grabovich M.Y."/>
        </authorList>
    </citation>
    <scope>NUCLEOTIDE SEQUENCE</scope>
    <source>
        <strain evidence="3">GKL-01</strain>
    </source>
</reference>
<dbReference type="GO" id="GO:0005516">
    <property type="term" value="F:calmodulin binding"/>
    <property type="evidence" value="ECO:0007669"/>
    <property type="project" value="InterPro"/>
</dbReference>
<proteinExistence type="predicted"/>
<dbReference type="Gene3D" id="3.10.450.50">
    <property type="match status" value="1"/>
</dbReference>
<dbReference type="PIRSF" id="PIRSF028470">
    <property type="entry name" value="UCP028470"/>
    <property type="match status" value="1"/>
</dbReference>
<dbReference type="PROSITE" id="PS51257">
    <property type="entry name" value="PROKAR_LIPOPROTEIN"/>
    <property type="match status" value="1"/>
</dbReference>
<dbReference type="Pfam" id="PF08332">
    <property type="entry name" value="CaMKII_AD"/>
    <property type="match status" value="1"/>
</dbReference>
<feature type="chain" id="PRO_5041665516" evidence="1">
    <location>
        <begin position="20"/>
        <end position="173"/>
    </location>
</feature>
<evidence type="ECO:0000313" key="3">
    <source>
        <dbReference type="EMBL" id="WGZ90883.1"/>
    </source>
</evidence>
<feature type="signal peptide" evidence="1">
    <location>
        <begin position="1"/>
        <end position="19"/>
    </location>
</feature>
<dbReference type="AlphaFoldDB" id="A0AA95H7C4"/>
<organism evidence="3">
    <name type="scientific">Candidatus Thiocaldithrix dubininis</name>
    <dbReference type="NCBI Taxonomy" id="3080823"/>
    <lineage>
        <taxon>Bacteria</taxon>
        <taxon>Pseudomonadati</taxon>
        <taxon>Pseudomonadota</taxon>
        <taxon>Gammaproteobacteria</taxon>
        <taxon>Thiotrichales</taxon>
        <taxon>Thiotrichaceae</taxon>
        <taxon>Candidatus Thiocaldithrix</taxon>
    </lineage>
</organism>
<feature type="domain" description="Calcium/calmodulin-dependent protein kinase II association-domain" evidence="2">
    <location>
        <begin position="43"/>
        <end position="161"/>
    </location>
</feature>
<dbReference type="EMBL" id="CP124755">
    <property type="protein sequence ID" value="WGZ90883.1"/>
    <property type="molecule type" value="Genomic_DNA"/>
</dbReference>
<sequence length="173" mass="18937">MLKVISLLSLTFLTLTACSTTPENSANTSSVTTNNNPCKATTEAEIAGLFDRWNNALQTGDSKKVVANYATKSILLPTVSNKPRYSAAEKEDYFNHFLALKPAGKVTQRHIQVGCNTAFDAGLYTFHMGKTGQDVQARYSYTYAWDGKQWLITSHHSSAMPEKASSSAQASHH</sequence>
<keyword evidence="1" id="KW-0732">Signal</keyword>
<dbReference type="GO" id="GO:0004683">
    <property type="term" value="F:calcium/calmodulin-dependent protein kinase activity"/>
    <property type="evidence" value="ECO:0007669"/>
    <property type="project" value="InterPro"/>
</dbReference>
<reference evidence="3" key="2">
    <citation type="submission" date="2023-04" db="EMBL/GenBank/DDBJ databases">
        <authorList>
            <person name="Beletskiy A.V."/>
            <person name="Mardanov A.V."/>
            <person name="Ravin N.V."/>
        </authorList>
    </citation>
    <scope>NUCLEOTIDE SEQUENCE</scope>
    <source>
        <strain evidence="3">GKL-01</strain>
    </source>
</reference>
<name>A0AA95H7C4_9GAMM</name>
<dbReference type="InterPro" id="IPR032710">
    <property type="entry name" value="NTF2-like_dom_sf"/>
</dbReference>
<dbReference type="SUPFAM" id="SSF54427">
    <property type="entry name" value="NTF2-like"/>
    <property type="match status" value="1"/>
</dbReference>
<dbReference type="Proteomes" id="UP001300672">
    <property type="component" value="Chromosome"/>
</dbReference>
<dbReference type="InterPro" id="IPR016887">
    <property type="entry name" value="UCP028470_steroid_isom-rel"/>
</dbReference>
<evidence type="ECO:0000256" key="1">
    <source>
        <dbReference type="SAM" id="SignalP"/>
    </source>
</evidence>
<protein>
    <submittedName>
        <fullName evidence="3">DUF4440 domain-containing protein</fullName>
    </submittedName>
</protein>
<gene>
    <name evidence="3" type="ORF">QJT80_00090</name>
</gene>
<evidence type="ECO:0000259" key="2">
    <source>
        <dbReference type="Pfam" id="PF08332"/>
    </source>
</evidence>
<accession>A0AA95H7C4</accession>
<dbReference type="InterPro" id="IPR013543">
    <property type="entry name" value="Ca/CaM-dep_prot_kinase-assoc"/>
</dbReference>
<dbReference type="KEGG" id="tdu:QJT80_00090"/>